<evidence type="ECO:0000313" key="2">
    <source>
        <dbReference type="EMBL" id="GGI57403.1"/>
    </source>
</evidence>
<accession>A0ABQ2C031</accession>
<dbReference type="RefSeq" id="WP_188374317.1">
    <property type="nucleotide sequence ID" value="NZ_BMDQ01000002.1"/>
</dbReference>
<dbReference type="Proteomes" id="UP000624701">
    <property type="component" value="Unassembled WGS sequence"/>
</dbReference>
<name>A0ABQ2C031_9FLAO</name>
<evidence type="ECO:0000313" key="3">
    <source>
        <dbReference type="Proteomes" id="UP000624701"/>
    </source>
</evidence>
<sequence length="220" mass="24448">MDSIGGFHQEVIEARERKGKNLPIKQAVNIYPLKPGGASFRTHKLVQVSSSKMAYQPSIFAIVFCSLFLFIGIGLLSYNAYLITNKDAIISSNFSVISIIAGVIFSIIGGVFLFSIITPRVFDKRINLYYKSFSYSLRYMGTSKKAHKLSSIIALQIIGEHVNSGDNPYKSFELNIVLNDASRKNVVDHGNLKSIVSDAKILSEFLNIPIWHATSHVETD</sequence>
<gene>
    <name evidence="2" type="ORF">GCM10011444_17120</name>
</gene>
<feature type="transmembrane region" description="Helical" evidence="1">
    <location>
        <begin position="59"/>
        <end position="82"/>
    </location>
</feature>
<proteinExistence type="predicted"/>
<organism evidence="2 3">
    <name type="scientific">Winogradskyella haliclonae</name>
    <dbReference type="NCBI Taxonomy" id="2048558"/>
    <lineage>
        <taxon>Bacteria</taxon>
        <taxon>Pseudomonadati</taxon>
        <taxon>Bacteroidota</taxon>
        <taxon>Flavobacteriia</taxon>
        <taxon>Flavobacteriales</taxon>
        <taxon>Flavobacteriaceae</taxon>
        <taxon>Winogradskyella</taxon>
    </lineage>
</organism>
<keyword evidence="3" id="KW-1185">Reference proteome</keyword>
<keyword evidence="1" id="KW-0812">Transmembrane</keyword>
<feature type="transmembrane region" description="Helical" evidence="1">
    <location>
        <begin position="94"/>
        <end position="117"/>
    </location>
</feature>
<protein>
    <submittedName>
        <fullName evidence="2">Uncharacterized protein</fullName>
    </submittedName>
</protein>
<keyword evidence="1" id="KW-1133">Transmembrane helix</keyword>
<dbReference type="EMBL" id="BMDQ01000002">
    <property type="protein sequence ID" value="GGI57403.1"/>
    <property type="molecule type" value="Genomic_DNA"/>
</dbReference>
<comment type="caution">
    <text evidence="2">The sequence shown here is derived from an EMBL/GenBank/DDBJ whole genome shotgun (WGS) entry which is preliminary data.</text>
</comment>
<reference evidence="3" key="1">
    <citation type="journal article" date="2019" name="Int. J. Syst. Evol. Microbiol.">
        <title>The Global Catalogue of Microorganisms (GCM) 10K type strain sequencing project: providing services to taxonomists for standard genome sequencing and annotation.</title>
        <authorList>
            <consortium name="The Broad Institute Genomics Platform"/>
            <consortium name="The Broad Institute Genome Sequencing Center for Infectious Disease"/>
            <person name="Wu L."/>
            <person name="Ma J."/>
        </authorList>
    </citation>
    <scope>NUCLEOTIDE SEQUENCE [LARGE SCALE GENOMIC DNA]</scope>
    <source>
        <strain evidence="3">CCM 8681</strain>
    </source>
</reference>
<evidence type="ECO:0000256" key="1">
    <source>
        <dbReference type="SAM" id="Phobius"/>
    </source>
</evidence>
<keyword evidence="1" id="KW-0472">Membrane</keyword>